<gene>
    <name evidence="2" type="ORF">XFHB_14045</name>
</gene>
<dbReference type="Proteomes" id="UP000196980">
    <property type="component" value="Chromosome"/>
</dbReference>
<feature type="region of interest" description="Disordered" evidence="1">
    <location>
        <begin position="1"/>
        <end position="25"/>
    </location>
</feature>
<dbReference type="EMBL" id="CP009885">
    <property type="protein sequence ID" value="QPB72717.1"/>
    <property type="molecule type" value="Genomic_DNA"/>
</dbReference>
<organism evidence="2 3">
    <name type="scientific">Xylella fastidiosa</name>
    <dbReference type="NCBI Taxonomy" id="2371"/>
    <lineage>
        <taxon>Bacteria</taxon>
        <taxon>Pseudomonadati</taxon>
        <taxon>Pseudomonadota</taxon>
        <taxon>Gammaproteobacteria</taxon>
        <taxon>Lysobacterales</taxon>
        <taxon>Lysobacteraceae</taxon>
        <taxon>Xylella</taxon>
    </lineage>
</organism>
<name>A0ABD7BYP8_XYLFS</name>
<sequence length="110" mass="12281">MISRKQLEPIPYDPKVKGGSNKAGNVKVLPSKMLTDKEIRQYAETWAQGAPFKETSKKGVYVAKLSDGTKVTLRSVSSSNNETKARWTIDIRNNPSLSKAGNKKIEIKFR</sequence>
<reference evidence="3" key="1">
    <citation type="submission" date="2014-11" db="EMBL/GenBank/DDBJ databases">
        <title>Xylella fastidiosa Hib4 Genome Sequencing.</title>
        <authorList>
            <person name="Pierry P.M."/>
            <person name="da Silva A.M."/>
        </authorList>
    </citation>
    <scope>NUCLEOTIDE SEQUENCE [LARGE SCALE GENOMIC DNA]</scope>
    <source>
        <strain evidence="3">Hib4</strain>
    </source>
</reference>
<accession>A0ABD7BYP8</accession>
<evidence type="ECO:0000313" key="3">
    <source>
        <dbReference type="Proteomes" id="UP000196980"/>
    </source>
</evidence>
<dbReference type="KEGG" id="xfh:XFHB_14045"/>
<evidence type="ECO:0000256" key="1">
    <source>
        <dbReference type="SAM" id="MobiDB-lite"/>
    </source>
</evidence>
<dbReference type="AlphaFoldDB" id="A0ABD7BYP8"/>
<proteinExistence type="predicted"/>
<evidence type="ECO:0000313" key="2">
    <source>
        <dbReference type="EMBL" id="QPB72717.1"/>
    </source>
</evidence>
<protein>
    <submittedName>
        <fullName evidence="2">DUF769 domain-containing protein</fullName>
    </submittedName>
</protein>